<gene>
    <name evidence="15" type="ORF">GIB67_017575</name>
</gene>
<dbReference type="InterPro" id="IPR034197">
    <property type="entry name" value="Peptidases_S8_3"/>
</dbReference>
<feature type="region of interest" description="Disordered" evidence="11">
    <location>
        <begin position="397"/>
        <end position="420"/>
    </location>
</feature>
<dbReference type="Gene3D" id="3.30.70.80">
    <property type="entry name" value="Peptidase S8 propeptide/proteinase inhibitor I9"/>
    <property type="match status" value="1"/>
</dbReference>
<evidence type="ECO:0000256" key="6">
    <source>
        <dbReference type="ARBA" id="ARBA00022801"/>
    </source>
</evidence>
<evidence type="ECO:0000313" key="15">
    <source>
        <dbReference type="EMBL" id="KAF6143967.1"/>
    </source>
</evidence>
<keyword evidence="3" id="KW-0964">Secreted</keyword>
<keyword evidence="8" id="KW-0325">Glycoprotein</keyword>
<dbReference type="InterPro" id="IPR037045">
    <property type="entry name" value="S8pro/Inhibitor_I9_sf"/>
</dbReference>
<feature type="domain" description="Subtilisin-like protease fibronectin type-III" evidence="14">
    <location>
        <begin position="112"/>
        <end position="191"/>
    </location>
</feature>
<feature type="active site" description="Charge relay system" evidence="9 10">
    <location>
        <position position="412"/>
    </location>
</feature>
<dbReference type="InterPro" id="IPR036852">
    <property type="entry name" value="Peptidase_S8/S53_dom_sf"/>
</dbReference>
<name>A0A7J7LMU7_9MAGN</name>
<dbReference type="InterPro" id="IPR041469">
    <property type="entry name" value="Subtilisin-like_FN3"/>
</dbReference>
<feature type="compositionally biased region" description="Basic and acidic residues" evidence="11">
    <location>
        <begin position="404"/>
        <end position="413"/>
    </location>
</feature>
<evidence type="ECO:0000259" key="12">
    <source>
        <dbReference type="Pfam" id="PF00082"/>
    </source>
</evidence>
<dbReference type="Pfam" id="PF05922">
    <property type="entry name" value="Inhibitor_I9"/>
    <property type="match status" value="1"/>
</dbReference>
<evidence type="ECO:0000256" key="9">
    <source>
        <dbReference type="PIRSR" id="PIRSR615500-1"/>
    </source>
</evidence>
<dbReference type="GO" id="GO:0004252">
    <property type="term" value="F:serine-type endopeptidase activity"/>
    <property type="evidence" value="ECO:0007669"/>
    <property type="project" value="UniProtKB-UniRule"/>
</dbReference>
<proteinExistence type="inferred from homology"/>
<evidence type="ECO:0000256" key="8">
    <source>
        <dbReference type="ARBA" id="ARBA00023180"/>
    </source>
</evidence>
<keyword evidence="4 10" id="KW-0645">Protease</keyword>
<dbReference type="Gene3D" id="2.60.40.2310">
    <property type="match status" value="2"/>
</dbReference>
<reference evidence="15 16" key="1">
    <citation type="journal article" date="2020" name="IScience">
        <title>Genome Sequencing of the Endangered Kingdonia uniflora (Circaeasteraceae, Ranunculales) Reveals Potential Mechanisms of Evolutionary Specialization.</title>
        <authorList>
            <person name="Sun Y."/>
            <person name="Deng T."/>
            <person name="Zhang A."/>
            <person name="Moore M.J."/>
            <person name="Landis J.B."/>
            <person name="Lin N."/>
            <person name="Zhang H."/>
            <person name="Zhang X."/>
            <person name="Huang J."/>
            <person name="Zhang X."/>
            <person name="Sun H."/>
            <person name="Wang H."/>
        </authorList>
    </citation>
    <scope>NUCLEOTIDE SEQUENCE [LARGE SCALE GENOMIC DNA]</scope>
    <source>
        <strain evidence="15">TB1705</strain>
        <tissue evidence="15">Leaf</tissue>
    </source>
</reference>
<dbReference type="InterPro" id="IPR023828">
    <property type="entry name" value="Peptidase_S8_Ser-AS"/>
</dbReference>
<feature type="domain" description="Peptidase S8/S53" evidence="12">
    <location>
        <begin position="1"/>
        <end position="49"/>
    </location>
</feature>
<dbReference type="PROSITE" id="PS00138">
    <property type="entry name" value="SUBTILASE_SER"/>
    <property type="match status" value="1"/>
</dbReference>
<dbReference type="SUPFAM" id="SSF52743">
    <property type="entry name" value="Subtilisin-like"/>
    <property type="match status" value="2"/>
</dbReference>
<dbReference type="OrthoDB" id="206201at2759"/>
<dbReference type="Pfam" id="PF00082">
    <property type="entry name" value="Peptidase_S8"/>
    <property type="match status" value="2"/>
</dbReference>
<dbReference type="PROSITE" id="PS51892">
    <property type="entry name" value="SUBTILASE"/>
    <property type="match status" value="2"/>
</dbReference>
<evidence type="ECO:0000256" key="3">
    <source>
        <dbReference type="ARBA" id="ARBA00022525"/>
    </source>
</evidence>
<comment type="caution">
    <text evidence="10">Lacks conserved residue(s) required for the propagation of feature annotation.</text>
</comment>
<dbReference type="Pfam" id="PF17766">
    <property type="entry name" value="fn3_6"/>
    <property type="match status" value="2"/>
</dbReference>
<dbReference type="GO" id="GO:0006508">
    <property type="term" value="P:proteolysis"/>
    <property type="evidence" value="ECO:0007669"/>
    <property type="project" value="UniProtKB-KW"/>
</dbReference>
<protein>
    <submittedName>
        <fullName evidence="15">Uncharacterized protein</fullName>
    </submittedName>
</protein>
<dbReference type="CDD" id="cd02120">
    <property type="entry name" value="PA_subtilisin_like"/>
    <property type="match status" value="1"/>
</dbReference>
<comment type="caution">
    <text evidence="15">The sequence shown here is derived from an EMBL/GenBank/DDBJ whole genome shotgun (WGS) entry which is preliminary data.</text>
</comment>
<evidence type="ECO:0000259" key="13">
    <source>
        <dbReference type="Pfam" id="PF05922"/>
    </source>
</evidence>
<comment type="subcellular location">
    <subcellularLocation>
        <location evidence="1">Secreted</location>
    </subcellularLocation>
</comment>
<evidence type="ECO:0000256" key="4">
    <source>
        <dbReference type="ARBA" id="ARBA00022670"/>
    </source>
</evidence>
<evidence type="ECO:0000259" key="14">
    <source>
        <dbReference type="Pfam" id="PF17766"/>
    </source>
</evidence>
<dbReference type="InterPro" id="IPR045051">
    <property type="entry name" value="SBT"/>
</dbReference>
<feature type="domain" description="Subtilisin-like protease fibronectin type-III" evidence="14">
    <location>
        <begin position="856"/>
        <end position="960"/>
    </location>
</feature>
<evidence type="ECO:0000256" key="1">
    <source>
        <dbReference type="ARBA" id="ARBA00004613"/>
    </source>
</evidence>
<dbReference type="Gene3D" id="3.40.50.200">
    <property type="entry name" value="Peptidase S8/S53 domain"/>
    <property type="match status" value="2"/>
</dbReference>
<evidence type="ECO:0000256" key="5">
    <source>
        <dbReference type="ARBA" id="ARBA00022729"/>
    </source>
</evidence>
<dbReference type="GO" id="GO:0005576">
    <property type="term" value="C:extracellular region"/>
    <property type="evidence" value="ECO:0007669"/>
    <property type="project" value="UniProtKB-SubCell"/>
</dbReference>
<organism evidence="15 16">
    <name type="scientific">Kingdonia uniflora</name>
    <dbReference type="NCBI Taxonomy" id="39325"/>
    <lineage>
        <taxon>Eukaryota</taxon>
        <taxon>Viridiplantae</taxon>
        <taxon>Streptophyta</taxon>
        <taxon>Embryophyta</taxon>
        <taxon>Tracheophyta</taxon>
        <taxon>Spermatophyta</taxon>
        <taxon>Magnoliopsida</taxon>
        <taxon>Ranunculales</taxon>
        <taxon>Circaeasteraceae</taxon>
        <taxon>Kingdonia</taxon>
    </lineage>
</organism>
<evidence type="ECO:0000256" key="7">
    <source>
        <dbReference type="ARBA" id="ARBA00022825"/>
    </source>
</evidence>
<dbReference type="FunFam" id="3.30.70.80:FF:000003">
    <property type="entry name" value="Subtilisin-like protease SBT1.9"/>
    <property type="match status" value="1"/>
</dbReference>
<feature type="active site" description="Charge relay system" evidence="9 10">
    <location>
        <position position="339"/>
    </location>
</feature>
<dbReference type="PANTHER" id="PTHR10795">
    <property type="entry name" value="PROPROTEIN CONVERTASE SUBTILISIN/KEXIN"/>
    <property type="match status" value="1"/>
</dbReference>
<dbReference type="EMBL" id="JACGCM010002156">
    <property type="protein sequence ID" value="KAF6143967.1"/>
    <property type="molecule type" value="Genomic_DNA"/>
</dbReference>
<feature type="domain" description="Inhibitor I9" evidence="13">
    <location>
        <begin position="229"/>
        <end position="294"/>
    </location>
</feature>
<dbReference type="InterPro" id="IPR000209">
    <property type="entry name" value="Peptidase_S8/S53_dom"/>
</dbReference>
<evidence type="ECO:0000256" key="2">
    <source>
        <dbReference type="ARBA" id="ARBA00011073"/>
    </source>
</evidence>
<evidence type="ECO:0000256" key="10">
    <source>
        <dbReference type="PROSITE-ProRule" id="PRU01240"/>
    </source>
</evidence>
<keyword evidence="6 10" id="KW-0378">Hydrolase</keyword>
<keyword evidence="5" id="KW-0732">Signal</keyword>
<comment type="similarity">
    <text evidence="2 10">Belongs to the peptidase S8 family.</text>
</comment>
<dbReference type="AlphaFoldDB" id="A0A7J7LMU7"/>
<evidence type="ECO:0000256" key="11">
    <source>
        <dbReference type="SAM" id="MobiDB-lite"/>
    </source>
</evidence>
<feature type="active site" description="Charge relay system" evidence="9 10">
    <location>
        <position position="744"/>
    </location>
</feature>
<dbReference type="InterPro" id="IPR010259">
    <property type="entry name" value="S8pro/Inhibitor_I9"/>
</dbReference>
<feature type="domain" description="Peptidase S8/S53" evidence="12">
    <location>
        <begin position="330"/>
        <end position="782"/>
    </location>
</feature>
<dbReference type="InterPro" id="IPR015500">
    <property type="entry name" value="Peptidase_S8_subtilisin-rel"/>
</dbReference>
<accession>A0A7J7LMU7</accession>
<dbReference type="PRINTS" id="PR00723">
    <property type="entry name" value="SUBTILISIN"/>
</dbReference>
<dbReference type="Proteomes" id="UP000541444">
    <property type="component" value="Unassembled WGS sequence"/>
</dbReference>
<sequence>MASPHIVGIAALLKSAHRDWSSAAIRSAMMTTADVTDNADGTIVDMTFGISGCPLDYGAGHVNPNKVLDLGLVYDLEAEDYVNFMCEINYTSGQIKVITRRSNYTYSQANLDLNYPSFILLFNGTNTTSFTFKRVLTNVGTAESVYRAVLWHPKAMKVVVEPMTFSFGGKNSKAKFTMTVENDLSDYKEGYYDISLVMEDIAKFKLLFSVFLLSYIAISSSFAEEYKIYIIHMDKSMMPAHFETNHDWYTSTLSTLSSPEGIEPTHLYTYNHVLDGFSAVLSKSQLDELERMPGHFVTYQESYGKAHTTRSPQFLGLKKHSGLWKAGGFGDDMIIGILDVGIWPESESFKDHGMPPVPERWRGHCETGVDFNTSHCNRKLIGARSFSKGMRKRHLNISTTDDYDSPRDYDGHGTHTSSTAAGSPVSGANYFGYAKGTASGVAPLARLAMYKVLFLNDTYESAASDVLAGMDQAIEDGVDLMSLSLGFDDTPFYENPIAIGAFTAMEKGIFVSTSAGNGGPHSYTINNGAPWITTVGAGTIDREYAAQVTLGEHEAMFTGKSIYPEDLLISGVPIYYGKGNASKEYCDYLSLEPEDVLNKIVFCNFNNETDILSQLEEIQRVRAAGGILVTDSPLFLRPIDFNTPYVGISSTDGYLVRKYVKNAGDSAKVNIKFLITVLDNKPAPQVAYFSSRGPNHWAPWVLKPDILAPGVDILAAWAPNRGFAPIGYGDDLLLTDYAIVSGTSMASPHVVGIAALLKSAHRDWSSAAIRSAMMTTADVTDNADGTIIEMTFGISGSPLDYGAGHINPNKALDPGLVYDLEAEDYINFMCGMNYTKEQIKVITRRSNHTCSQANLDLNYPSFIVLFNNTNTTSFIFKRVLTNVDDSESIYRAVIWHPKSMKVVVEPMTLSFGGKNSKAEFTMTVENDLSDYKDSYYYIEDYGYLSWYEVNGKHVVRSPIVSAFAYGSGKPS</sequence>
<keyword evidence="16" id="KW-1185">Reference proteome</keyword>
<dbReference type="FunFam" id="3.40.50.200:FF:000006">
    <property type="entry name" value="Subtilisin-like protease SBT1.5"/>
    <property type="match status" value="1"/>
</dbReference>
<keyword evidence="7 10" id="KW-0720">Serine protease</keyword>
<dbReference type="Gene3D" id="3.50.30.30">
    <property type="match status" value="1"/>
</dbReference>
<dbReference type="CDD" id="cd04852">
    <property type="entry name" value="Peptidases_S8_3"/>
    <property type="match status" value="1"/>
</dbReference>
<evidence type="ECO:0000313" key="16">
    <source>
        <dbReference type="Proteomes" id="UP000541444"/>
    </source>
</evidence>